<dbReference type="Pfam" id="PF01923">
    <property type="entry name" value="Cob_adeno_trans"/>
    <property type="match status" value="1"/>
</dbReference>
<dbReference type="AlphaFoldDB" id="A0A1F5NZS0"/>
<dbReference type="GO" id="GO:0009236">
    <property type="term" value="P:cobalamin biosynthetic process"/>
    <property type="evidence" value="ECO:0007669"/>
    <property type="project" value="UniProtKB-UniRule"/>
</dbReference>
<organism evidence="6 7">
    <name type="scientific">Candidatus Doudnabacteria bacterium RIFCSPHIGHO2_01_FULL_49_9</name>
    <dbReference type="NCBI Taxonomy" id="1817827"/>
    <lineage>
        <taxon>Bacteria</taxon>
        <taxon>Candidatus Doudnaibacteriota</taxon>
    </lineage>
</organism>
<dbReference type="SUPFAM" id="SSF89028">
    <property type="entry name" value="Cobalamin adenosyltransferase-like"/>
    <property type="match status" value="1"/>
</dbReference>
<name>A0A1F5NZS0_9BACT</name>
<dbReference type="EMBL" id="MFEN01000050">
    <property type="protein sequence ID" value="OGE83118.1"/>
    <property type="molecule type" value="Genomic_DNA"/>
</dbReference>
<dbReference type="InterPro" id="IPR036451">
    <property type="entry name" value="CblAdoTrfase-like_sf"/>
</dbReference>
<dbReference type="InterPro" id="IPR029499">
    <property type="entry name" value="PduO-typ"/>
</dbReference>
<dbReference type="PANTHER" id="PTHR12213">
    <property type="entry name" value="CORRINOID ADENOSYLTRANSFERASE"/>
    <property type="match status" value="1"/>
</dbReference>
<comment type="caution">
    <text evidence="6">The sequence shown here is derived from an EMBL/GenBank/DDBJ whole genome shotgun (WGS) entry which is preliminary data.</text>
</comment>
<gene>
    <name evidence="6" type="ORF">A2846_01145</name>
</gene>
<dbReference type="PANTHER" id="PTHR12213:SF0">
    <property type="entry name" value="CORRINOID ADENOSYLTRANSFERASE MMAB"/>
    <property type="match status" value="1"/>
</dbReference>
<keyword evidence="4" id="KW-0169">Cobalamin biosynthesis</keyword>
<evidence type="ECO:0000313" key="6">
    <source>
        <dbReference type="EMBL" id="OGE83118.1"/>
    </source>
</evidence>
<dbReference type="InterPro" id="IPR016030">
    <property type="entry name" value="CblAdoTrfase-like"/>
</dbReference>
<dbReference type="Proteomes" id="UP000176339">
    <property type="component" value="Unassembled WGS sequence"/>
</dbReference>
<dbReference type="GO" id="GO:0005524">
    <property type="term" value="F:ATP binding"/>
    <property type="evidence" value="ECO:0007669"/>
    <property type="project" value="UniProtKB-UniRule"/>
</dbReference>
<dbReference type="GO" id="GO:0008817">
    <property type="term" value="F:corrinoid adenosyltransferase activity"/>
    <property type="evidence" value="ECO:0007669"/>
    <property type="project" value="UniProtKB-UniRule"/>
</dbReference>
<evidence type="ECO:0000256" key="1">
    <source>
        <dbReference type="ARBA" id="ARBA00022679"/>
    </source>
</evidence>
<keyword evidence="3 4" id="KW-0067">ATP-binding</keyword>
<dbReference type="UniPathway" id="UPA00148">
    <property type="reaction ID" value="UER00233"/>
</dbReference>
<evidence type="ECO:0000256" key="2">
    <source>
        <dbReference type="ARBA" id="ARBA00022741"/>
    </source>
</evidence>
<evidence type="ECO:0000256" key="3">
    <source>
        <dbReference type="ARBA" id="ARBA00022840"/>
    </source>
</evidence>
<protein>
    <recommendedName>
        <fullName evidence="4">Corrinoid adenosyltransferase</fullName>
        <ecNumber evidence="4">2.5.1.17</ecNumber>
    </recommendedName>
    <alternativeName>
        <fullName evidence="4">Cob(II)alamin adenosyltransferase</fullName>
    </alternativeName>
    <alternativeName>
        <fullName evidence="4">Cob(II)yrinic acid a,c-diamide adenosyltransferase</fullName>
    </alternativeName>
    <alternativeName>
        <fullName evidence="4">Cobinamide/cobalamin adenosyltransferase</fullName>
    </alternativeName>
</protein>
<evidence type="ECO:0000256" key="4">
    <source>
        <dbReference type="RuleBase" id="RU366026"/>
    </source>
</evidence>
<comment type="catalytic activity">
    <reaction evidence="4">
        <text>2 cob(II)yrinate a,c diamide + reduced [electron-transfer flavoprotein] + 2 ATP = 2 adenosylcob(III)yrinate a,c-diamide + 2 triphosphate + oxidized [electron-transfer flavoprotein] + 3 H(+)</text>
        <dbReference type="Rhea" id="RHEA:11528"/>
        <dbReference type="Rhea" id="RHEA-COMP:10685"/>
        <dbReference type="Rhea" id="RHEA-COMP:10686"/>
        <dbReference type="ChEBI" id="CHEBI:15378"/>
        <dbReference type="ChEBI" id="CHEBI:18036"/>
        <dbReference type="ChEBI" id="CHEBI:30616"/>
        <dbReference type="ChEBI" id="CHEBI:57692"/>
        <dbReference type="ChEBI" id="CHEBI:58307"/>
        <dbReference type="ChEBI" id="CHEBI:58503"/>
        <dbReference type="ChEBI" id="CHEBI:58537"/>
        <dbReference type="EC" id="2.5.1.17"/>
    </reaction>
</comment>
<keyword evidence="1 4" id="KW-0808">Transferase</keyword>
<dbReference type="EC" id="2.5.1.17" evidence="4"/>
<keyword evidence="2 4" id="KW-0547">Nucleotide-binding</keyword>
<reference evidence="6 7" key="1">
    <citation type="journal article" date="2016" name="Nat. Commun.">
        <title>Thousands of microbial genomes shed light on interconnected biogeochemical processes in an aquifer system.</title>
        <authorList>
            <person name="Anantharaman K."/>
            <person name="Brown C.T."/>
            <person name="Hug L.A."/>
            <person name="Sharon I."/>
            <person name="Castelle C.J."/>
            <person name="Probst A.J."/>
            <person name="Thomas B.C."/>
            <person name="Singh A."/>
            <person name="Wilkins M.J."/>
            <person name="Karaoz U."/>
            <person name="Brodie E.L."/>
            <person name="Williams K.H."/>
            <person name="Hubbard S.S."/>
            <person name="Banfield J.F."/>
        </authorList>
    </citation>
    <scope>NUCLEOTIDE SEQUENCE [LARGE SCALE GENOMIC DNA]</scope>
</reference>
<evidence type="ECO:0000313" key="7">
    <source>
        <dbReference type="Proteomes" id="UP000176339"/>
    </source>
</evidence>
<feature type="domain" description="Cobalamin adenosyltransferase-like" evidence="5">
    <location>
        <begin position="2"/>
        <end position="164"/>
    </location>
</feature>
<comment type="catalytic activity">
    <reaction evidence="4">
        <text>2 cob(II)alamin + reduced [electron-transfer flavoprotein] + 2 ATP = 2 adenosylcob(III)alamin + 2 triphosphate + oxidized [electron-transfer flavoprotein] + 3 H(+)</text>
        <dbReference type="Rhea" id="RHEA:28671"/>
        <dbReference type="Rhea" id="RHEA-COMP:10685"/>
        <dbReference type="Rhea" id="RHEA-COMP:10686"/>
        <dbReference type="ChEBI" id="CHEBI:15378"/>
        <dbReference type="ChEBI" id="CHEBI:16304"/>
        <dbReference type="ChEBI" id="CHEBI:18036"/>
        <dbReference type="ChEBI" id="CHEBI:18408"/>
        <dbReference type="ChEBI" id="CHEBI:30616"/>
        <dbReference type="ChEBI" id="CHEBI:57692"/>
        <dbReference type="ChEBI" id="CHEBI:58307"/>
        <dbReference type="EC" id="2.5.1.17"/>
    </reaction>
</comment>
<comment type="similarity">
    <text evidence="4">Belongs to the Cob(I)alamin adenosyltransferase family.</text>
</comment>
<comment type="pathway">
    <text evidence="4">Cofactor biosynthesis; adenosylcobalamin biosynthesis; adenosylcobalamin from cob(II)yrinate a,c-diamide: step 2/7.</text>
</comment>
<accession>A0A1F5NZS0</accession>
<proteinExistence type="inferred from homology"/>
<dbReference type="NCBIfam" id="TIGR00636">
    <property type="entry name" value="PduO_Nterm"/>
    <property type="match status" value="1"/>
</dbReference>
<evidence type="ECO:0000259" key="5">
    <source>
        <dbReference type="Pfam" id="PF01923"/>
    </source>
</evidence>
<dbReference type="Gene3D" id="1.20.1200.10">
    <property type="entry name" value="Cobalamin adenosyltransferase-like"/>
    <property type="match status" value="1"/>
</dbReference>
<sequence length="178" mass="19941">MLYTREGDNGKSGLYNAKGRLPKNDPVYSALGTLDELNSLLGICRARSSELKPILFRISSLIEKAEENIFLLQAEVAGAPKFIPASRVEEIEYIIDEIEKYIKKPDSFVVYGATELSAFLDFARAVSRRAEREVFGLNNTRTLSSSSLAYLNRLSSLLYALARYSAFISQAEEKPPKY</sequence>